<proteinExistence type="predicted"/>
<name>A0A6N7XJL4_9FIRM</name>
<keyword evidence="2" id="KW-1185">Reference proteome</keyword>
<protein>
    <submittedName>
        <fullName evidence="1">Outer membrane lipoprotein carrier protein LolA</fullName>
    </submittedName>
</protein>
<dbReference type="AlphaFoldDB" id="A0A6N7XJL4"/>
<dbReference type="SUPFAM" id="SSF89392">
    <property type="entry name" value="Prokaryotic lipoproteins and lipoprotein localization factors"/>
    <property type="match status" value="1"/>
</dbReference>
<evidence type="ECO:0000313" key="1">
    <source>
        <dbReference type="EMBL" id="MSU00962.1"/>
    </source>
</evidence>
<organism evidence="1 2">
    <name type="scientific">Tissierella pigra</name>
    <dbReference type="NCBI Taxonomy" id="2607614"/>
    <lineage>
        <taxon>Bacteria</taxon>
        <taxon>Bacillati</taxon>
        <taxon>Bacillota</taxon>
        <taxon>Tissierellia</taxon>
        <taxon>Tissierellales</taxon>
        <taxon>Tissierellaceae</taxon>
        <taxon>Tissierella</taxon>
    </lineage>
</organism>
<dbReference type="EMBL" id="VUNQ01000009">
    <property type="protein sequence ID" value="MSU00962.1"/>
    <property type="molecule type" value="Genomic_DNA"/>
</dbReference>
<gene>
    <name evidence="1" type="ORF">FYJ83_05725</name>
</gene>
<sequence length="200" mass="23260">MKRFFIFMIAITILLTGCSPKNNENTLDKNKKLLSKIEKAYENYGGYKCKANIRITSGDTVSEYTIEESYNKSNDYRLEILSPKESKGIVILNTDDKIFVEHPSINQSISLVAIKSLNNQMIVGDFLNNLQNVENISIDEINGKEHIVFELKLDEKNKYRDLTKIWVRKKDFVPYKLNVLDQNGLLQMEITYEDFKFLKD</sequence>
<dbReference type="PANTHER" id="PTHR37507:SF2">
    <property type="entry name" value="SPORULATION PROTEIN YDCC"/>
    <property type="match status" value="1"/>
</dbReference>
<dbReference type="InterPro" id="IPR052944">
    <property type="entry name" value="Sporulation_related"/>
</dbReference>
<dbReference type="Proteomes" id="UP000469523">
    <property type="component" value="Unassembled WGS sequence"/>
</dbReference>
<dbReference type="PROSITE" id="PS51257">
    <property type="entry name" value="PROKAR_LIPOPROTEIN"/>
    <property type="match status" value="1"/>
</dbReference>
<dbReference type="Gene3D" id="2.50.20.10">
    <property type="entry name" value="Lipoprotein localisation LolA/LolB/LppX"/>
    <property type="match status" value="1"/>
</dbReference>
<accession>A0A6N7XJL4</accession>
<comment type="caution">
    <text evidence="1">The sequence shown here is derived from an EMBL/GenBank/DDBJ whole genome shotgun (WGS) entry which is preliminary data.</text>
</comment>
<dbReference type="PANTHER" id="PTHR37507">
    <property type="entry name" value="SPORULATION PROTEIN YDCC"/>
    <property type="match status" value="1"/>
</dbReference>
<keyword evidence="1" id="KW-0449">Lipoprotein</keyword>
<dbReference type="InterPro" id="IPR029046">
    <property type="entry name" value="LolA/LolB/LppX"/>
</dbReference>
<dbReference type="RefSeq" id="WP_154439383.1">
    <property type="nucleotide sequence ID" value="NZ_JAHLPJ010000001.1"/>
</dbReference>
<evidence type="ECO:0000313" key="2">
    <source>
        <dbReference type="Proteomes" id="UP000469523"/>
    </source>
</evidence>
<reference evidence="1 2" key="1">
    <citation type="submission" date="2019-09" db="EMBL/GenBank/DDBJ databases">
        <title>In-depth cultivation of the pig gut microbiome towards novel bacterial diversity and tailored functional studies.</title>
        <authorList>
            <person name="Wylensek D."/>
            <person name="Hitch T.C.A."/>
            <person name="Clavel T."/>
        </authorList>
    </citation>
    <scope>NUCLEOTIDE SEQUENCE [LARGE SCALE GENOMIC DNA]</scope>
    <source>
        <strain evidence="1 2">WCA3-693-APC-4?</strain>
    </source>
</reference>